<dbReference type="Gene3D" id="3.40.50.300">
    <property type="entry name" value="P-loop containing nucleotide triphosphate hydrolases"/>
    <property type="match status" value="1"/>
</dbReference>
<dbReference type="SUPFAM" id="SSF57903">
    <property type="entry name" value="FYVE/PHD zinc finger"/>
    <property type="match status" value="1"/>
</dbReference>
<sequence length="1473" mass="161397">MNGISRLLERGRIPATYTDLELAINMLVTQFHAASANEGPTLTPEEFQSMVSKELPTMVKIAALCQSQRRNWRSNHGISFLTFQFPPESEYLQECPMCGLAFSLSEVTDCFMFMESAPKCGGCDESVPSGWCVQCEEALCSQCVSAHQRVKVTRDHTVTPQDPSSGPTASLRCTSHKQEWLKFLCVTCNELTCRDCQLILHRGHSFLLLEEAVVSLKEQLQKMLHCIREQRNSMMESLLNMDGRLQDIKVLKVASKKKLTDIVHNMYLCLVLRGRELFKEVEGLYDEEEKSLLEMKTNLRKLEERQEYVTAFIHKILRTDSQCILLHKKQIEKQVEGLLSQNTCLNETMIRPTLQLSSEFCKIIKTFGSVKVQKVPLESRRKYLNISKPKEAPKDVDSGPKGKNSKPVAAVSVFGREIPQSSACSDTKATPELPCLVESESASVKPALLLQRSLPVLQASDPIHPEAPGESHGSASSVPARCCPLPPPQSTTAESVAAQVSATLPPSASSHPASTQQVTQSFRTLSHPYPSIVGHASTSLPSQRVLSNFPSRPSQLDTAMLQANSALPPQVGSIPAAVSLSLVPHRPTVQRSISLHTASSQFWLNSSSAFQLLAHNQTRSHSAPTFSTPAPPAQPTQAGSDPQQSNGKVLSDHRQHNVHLSQSVRVRSSPQYCQSNSQFPSTPYSGTVPFTQASSNVLPVHLQSSDAAVAQAHPLLFNLLKEPDNNTSCKSRGTWKFHYYTPVPTVNQAISVPFTPNCTFLTTPRSGPDITPASNSSFAKGLPAFKEIMTSWQPGTSNAACSALPVELRFTDLPVISNNEPTRTVSIMPTLSAPQAPNSSPAVPNGIQSEHVSQTTRMPKCEVPVKAPADSLGEESVSVGARASPAEEDPDGNLPTSTVPEPDTNMALPSHPLQDPPFIATVQDCLSHLSSASLSKLPVESVPIPTPTENASAFKPKNLGFPVSFRQILEQTASPTSQVDGEAPDDVLPRSVTEWASPTSMQQGDEEEEVTDISDSEPVEEVYEAIKSAGSSKLTADTNRSLWVSLPRLPISLPATGSPLPQFRIAASGQTAEILLTELKDGQPTQRCFIIPASPETISLLQSQSPGGPLLDGVLQCAVCLSAGALLLCAECGRSFHSECHVPPDFKHSEVWMCSLCQNVLDGTDPFSHSRLKEPYLSIQDQRRCEQLLLTLMCEEHSYLLYRKTKQSRRCVGFEFIVGRLLGKRSPPYRSAAELVSDIWALFDILFISSKCYCKMVVQDKPSSRQYGKAMDGNHHKAEANILLLGALNVGKSALTVRFLTRRFIGEYGDIESIYSHIDKIDGREISFNIWDSLYPQSCETTDSISEKQLQWADGVILVYSICDRSSFEVVRQQVQLIRQSGKLSANVPIIIVGNKRDLQHQRAVSSEEGRLSALSADCGFFEISAAETYHGVLLVFHELLDLIRESRAVKKGVTGIKGIVRSVSAVFGKKRE</sequence>
<dbReference type="PROSITE" id="PS50119">
    <property type="entry name" value="ZF_BBOX"/>
    <property type="match status" value="2"/>
</dbReference>
<name>A0AAD8Z9A7_9TELE</name>
<feature type="compositionally biased region" description="Polar residues" evidence="12">
    <location>
        <begin position="994"/>
        <end position="1003"/>
    </location>
</feature>
<dbReference type="InterPro" id="IPR011011">
    <property type="entry name" value="Znf_FYVE_PHD"/>
</dbReference>
<dbReference type="PROSITE" id="PS50016">
    <property type="entry name" value="ZF_PHD_2"/>
    <property type="match status" value="1"/>
</dbReference>
<keyword evidence="7" id="KW-0862">Zinc</keyword>
<dbReference type="InterPro" id="IPR005225">
    <property type="entry name" value="Small_GTP-bd"/>
</dbReference>
<evidence type="ECO:0000256" key="1">
    <source>
        <dbReference type="ARBA" id="ARBA00008344"/>
    </source>
</evidence>
<feature type="compositionally biased region" description="Polar residues" evidence="12">
    <location>
        <begin position="639"/>
        <end position="648"/>
    </location>
</feature>
<feature type="compositionally biased region" description="Polar residues" evidence="12">
    <location>
        <begin position="831"/>
        <end position="857"/>
    </location>
</feature>
<proteinExistence type="inferred from homology"/>
<dbReference type="Gene3D" id="3.30.40.10">
    <property type="entry name" value="Zinc/RING finger domain, C3HC4 (zinc finger)"/>
    <property type="match status" value="1"/>
</dbReference>
<evidence type="ECO:0000259" key="13">
    <source>
        <dbReference type="PROSITE" id="PS50016"/>
    </source>
</evidence>
<evidence type="ECO:0000256" key="12">
    <source>
        <dbReference type="SAM" id="MobiDB-lite"/>
    </source>
</evidence>
<protein>
    <recommendedName>
        <fullName evidence="2">small monomeric GTPase</fullName>
        <ecNumber evidence="2">3.6.5.2</ecNumber>
    </recommendedName>
</protein>
<dbReference type="CDD" id="cd15541">
    <property type="entry name" value="PHD_TIF1_like"/>
    <property type="match status" value="1"/>
</dbReference>
<dbReference type="PRINTS" id="PR00449">
    <property type="entry name" value="RASTRNSFRMNG"/>
</dbReference>
<feature type="region of interest" description="Disordered" evidence="12">
    <location>
        <begin position="460"/>
        <end position="519"/>
    </location>
</feature>
<dbReference type="Pfam" id="PF00071">
    <property type="entry name" value="Ras"/>
    <property type="match status" value="1"/>
</dbReference>
<comment type="catalytic activity">
    <reaction evidence="9">
        <text>GTP + H2O = GDP + phosphate + H(+)</text>
        <dbReference type="Rhea" id="RHEA:19669"/>
        <dbReference type="ChEBI" id="CHEBI:15377"/>
        <dbReference type="ChEBI" id="CHEBI:15378"/>
        <dbReference type="ChEBI" id="CHEBI:37565"/>
        <dbReference type="ChEBI" id="CHEBI:43474"/>
        <dbReference type="ChEBI" id="CHEBI:58189"/>
        <dbReference type="EC" id="3.6.5.2"/>
    </reaction>
</comment>
<feature type="compositionally biased region" description="Acidic residues" evidence="12">
    <location>
        <begin position="1004"/>
        <end position="1017"/>
    </location>
</feature>
<keyword evidence="3" id="KW-0479">Metal-binding</keyword>
<dbReference type="InterPro" id="IPR019786">
    <property type="entry name" value="Zinc_finger_PHD-type_CS"/>
</dbReference>
<evidence type="ECO:0000313" key="15">
    <source>
        <dbReference type="EMBL" id="KAK1795237.1"/>
    </source>
</evidence>
<evidence type="ECO:0000256" key="11">
    <source>
        <dbReference type="SAM" id="Coils"/>
    </source>
</evidence>
<dbReference type="Gene3D" id="3.30.160.60">
    <property type="entry name" value="Classic Zinc Finger"/>
    <property type="match status" value="1"/>
</dbReference>
<keyword evidence="8" id="KW-0342">GTP-binding</keyword>
<comment type="similarity">
    <text evidence="1">Belongs to the small GTPase superfamily. Ras family.</text>
</comment>
<dbReference type="PANTHER" id="PTHR45704">
    <property type="entry name" value="RAS-LIKE FAMILY MEMBER 11"/>
    <property type="match status" value="1"/>
</dbReference>
<evidence type="ECO:0000256" key="7">
    <source>
        <dbReference type="ARBA" id="ARBA00022833"/>
    </source>
</evidence>
<feature type="domain" description="B box-type" evidence="14">
    <location>
        <begin position="168"/>
        <end position="209"/>
    </location>
</feature>
<dbReference type="EC" id="3.6.5.2" evidence="2"/>
<dbReference type="InterPro" id="IPR000315">
    <property type="entry name" value="Znf_B-box"/>
</dbReference>
<feature type="domain" description="PHD-type" evidence="13">
    <location>
        <begin position="1114"/>
        <end position="1160"/>
    </location>
</feature>
<dbReference type="Pfam" id="PF00628">
    <property type="entry name" value="PHD"/>
    <property type="match status" value="1"/>
</dbReference>
<keyword evidence="4" id="KW-0547">Nucleotide-binding</keyword>
<feature type="domain" description="B box-type" evidence="14">
    <location>
        <begin position="115"/>
        <end position="161"/>
    </location>
</feature>
<dbReference type="InterPro" id="IPR013787">
    <property type="entry name" value="S100_Ca-bd_sub"/>
</dbReference>
<keyword evidence="11" id="KW-0175">Coiled coil</keyword>
<dbReference type="InterPro" id="IPR019787">
    <property type="entry name" value="Znf_PHD-finger"/>
</dbReference>
<evidence type="ECO:0000313" key="16">
    <source>
        <dbReference type="Proteomes" id="UP001239994"/>
    </source>
</evidence>
<feature type="compositionally biased region" description="Polar residues" evidence="12">
    <location>
        <begin position="490"/>
        <end position="519"/>
    </location>
</feature>
<reference evidence="15" key="1">
    <citation type="submission" date="2023-03" db="EMBL/GenBank/DDBJ databases">
        <title>Electrophorus voltai genome.</title>
        <authorList>
            <person name="Bian C."/>
        </authorList>
    </citation>
    <scope>NUCLEOTIDE SEQUENCE</scope>
    <source>
        <strain evidence="15">CB-2022</strain>
        <tissue evidence="15">Muscle</tissue>
    </source>
</reference>
<feature type="coiled-coil region" evidence="11">
    <location>
        <begin position="285"/>
        <end position="348"/>
    </location>
</feature>
<feature type="region of interest" description="Disordered" evidence="12">
    <location>
        <begin position="386"/>
        <end position="407"/>
    </location>
</feature>
<dbReference type="GO" id="GO:0008270">
    <property type="term" value="F:zinc ion binding"/>
    <property type="evidence" value="ECO:0007669"/>
    <property type="project" value="UniProtKB-KW"/>
</dbReference>
<dbReference type="SMART" id="SM00249">
    <property type="entry name" value="PHD"/>
    <property type="match status" value="2"/>
</dbReference>
<feature type="compositionally biased region" description="Basic and acidic residues" evidence="12">
    <location>
        <begin position="388"/>
        <end position="400"/>
    </location>
</feature>
<dbReference type="InterPro" id="IPR001965">
    <property type="entry name" value="Znf_PHD"/>
</dbReference>
<dbReference type="InterPro" id="IPR027417">
    <property type="entry name" value="P-loop_NTPase"/>
</dbReference>
<dbReference type="SMART" id="SM00173">
    <property type="entry name" value="RAS"/>
    <property type="match status" value="1"/>
</dbReference>
<dbReference type="InterPro" id="IPR051065">
    <property type="entry name" value="Ras-related_GTPase"/>
</dbReference>
<evidence type="ECO:0000256" key="3">
    <source>
        <dbReference type="ARBA" id="ARBA00022723"/>
    </source>
</evidence>
<dbReference type="PROSITE" id="PS01359">
    <property type="entry name" value="ZF_PHD_1"/>
    <property type="match status" value="1"/>
</dbReference>
<dbReference type="InterPro" id="IPR001806">
    <property type="entry name" value="Small_GTPase"/>
</dbReference>
<dbReference type="Proteomes" id="UP001239994">
    <property type="component" value="Unassembled WGS sequence"/>
</dbReference>
<dbReference type="EMBL" id="JAROKS010000016">
    <property type="protein sequence ID" value="KAK1795237.1"/>
    <property type="molecule type" value="Genomic_DNA"/>
</dbReference>
<keyword evidence="5 10" id="KW-0863">Zinc-finger</keyword>
<keyword evidence="16" id="KW-1185">Reference proteome</keyword>
<dbReference type="SMART" id="SM00175">
    <property type="entry name" value="RAB"/>
    <property type="match status" value="1"/>
</dbReference>
<dbReference type="Pfam" id="PF00643">
    <property type="entry name" value="zf-B_box"/>
    <property type="match status" value="2"/>
</dbReference>
<evidence type="ECO:0000256" key="10">
    <source>
        <dbReference type="PROSITE-ProRule" id="PRU00024"/>
    </source>
</evidence>
<organism evidence="15 16">
    <name type="scientific">Electrophorus voltai</name>
    <dbReference type="NCBI Taxonomy" id="2609070"/>
    <lineage>
        <taxon>Eukaryota</taxon>
        <taxon>Metazoa</taxon>
        <taxon>Chordata</taxon>
        <taxon>Craniata</taxon>
        <taxon>Vertebrata</taxon>
        <taxon>Euteleostomi</taxon>
        <taxon>Actinopterygii</taxon>
        <taxon>Neopterygii</taxon>
        <taxon>Teleostei</taxon>
        <taxon>Ostariophysi</taxon>
        <taxon>Gymnotiformes</taxon>
        <taxon>Gymnotoidei</taxon>
        <taxon>Gymnotidae</taxon>
        <taxon>Electrophorus</taxon>
    </lineage>
</organism>
<evidence type="ECO:0000256" key="5">
    <source>
        <dbReference type="ARBA" id="ARBA00022771"/>
    </source>
</evidence>
<dbReference type="Gene3D" id="1.10.238.10">
    <property type="entry name" value="EF-hand"/>
    <property type="match status" value="1"/>
</dbReference>
<dbReference type="SMART" id="SM01394">
    <property type="entry name" value="S_100"/>
    <property type="match status" value="1"/>
</dbReference>
<dbReference type="PROSITE" id="PS51421">
    <property type="entry name" value="RAS"/>
    <property type="match status" value="1"/>
</dbReference>
<dbReference type="GO" id="GO:0005525">
    <property type="term" value="F:GTP binding"/>
    <property type="evidence" value="ECO:0007669"/>
    <property type="project" value="UniProtKB-KW"/>
</dbReference>
<accession>A0AAD8Z9A7</accession>
<dbReference type="SMART" id="SM00174">
    <property type="entry name" value="RHO"/>
    <property type="match status" value="1"/>
</dbReference>
<evidence type="ECO:0000256" key="6">
    <source>
        <dbReference type="ARBA" id="ARBA00022801"/>
    </source>
</evidence>
<dbReference type="GO" id="GO:0003925">
    <property type="term" value="F:G protein activity"/>
    <property type="evidence" value="ECO:0007669"/>
    <property type="project" value="UniProtKB-EC"/>
</dbReference>
<dbReference type="Pfam" id="PF01023">
    <property type="entry name" value="S_100"/>
    <property type="match status" value="1"/>
</dbReference>
<gene>
    <name evidence="15" type="ORF">P4O66_010411</name>
</gene>
<dbReference type="CDD" id="cd04146">
    <property type="entry name" value="RERG_RasL11_like"/>
    <property type="match status" value="1"/>
</dbReference>
<evidence type="ECO:0000259" key="14">
    <source>
        <dbReference type="PROSITE" id="PS50119"/>
    </source>
</evidence>
<evidence type="ECO:0000256" key="8">
    <source>
        <dbReference type="ARBA" id="ARBA00023134"/>
    </source>
</evidence>
<dbReference type="SUPFAM" id="SSF57845">
    <property type="entry name" value="B-box zinc-binding domain"/>
    <property type="match status" value="1"/>
</dbReference>
<feature type="region of interest" description="Disordered" evidence="12">
    <location>
        <begin position="620"/>
        <end position="655"/>
    </location>
</feature>
<dbReference type="SMART" id="SM00336">
    <property type="entry name" value="BBOX"/>
    <property type="match status" value="2"/>
</dbReference>
<feature type="region of interest" description="Disordered" evidence="12">
    <location>
        <begin position="994"/>
        <end position="1017"/>
    </location>
</feature>
<dbReference type="NCBIfam" id="TIGR00231">
    <property type="entry name" value="small_GTP"/>
    <property type="match status" value="1"/>
</dbReference>
<keyword evidence="6" id="KW-0378">Hydrolase</keyword>
<evidence type="ECO:0000256" key="4">
    <source>
        <dbReference type="ARBA" id="ARBA00022741"/>
    </source>
</evidence>
<comment type="caution">
    <text evidence="15">The sequence shown here is derived from an EMBL/GenBank/DDBJ whole genome shotgun (WGS) entry which is preliminary data.</text>
</comment>
<evidence type="ECO:0000256" key="2">
    <source>
        <dbReference type="ARBA" id="ARBA00011984"/>
    </source>
</evidence>
<dbReference type="SUPFAM" id="SSF52540">
    <property type="entry name" value="P-loop containing nucleoside triphosphate hydrolases"/>
    <property type="match status" value="1"/>
</dbReference>
<evidence type="ECO:0000256" key="9">
    <source>
        <dbReference type="ARBA" id="ARBA00048098"/>
    </source>
</evidence>
<feature type="region of interest" description="Disordered" evidence="12">
    <location>
        <begin position="831"/>
        <end position="911"/>
    </location>
</feature>
<dbReference type="InterPro" id="IPR013083">
    <property type="entry name" value="Znf_RING/FYVE/PHD"/>
</dbReference>
<dbReference type="PROSITE" id="PS51419">
    <property type="entry name" value="RAB"/>
    <property type="match status" value="1"/>
</dbReference>